<proteinExistence type="predicted"/>
<protein>
    <recommendedName>
        <fullName evidence="1">GH29D-like beta-sandwich domain-containing protein</fullName>
    </recommendedName>
</protein>
<organism evidence="2 3">
    <name type="scientific">Kribbella pittospori</name>
    <dbReference type="NCBI Taxonomy" id="722689"/>
    <lineage>
        <taxon>Bacteria</taxon>
        <taxon>Bacillati</taxon>
        <taxon>Actinomycetota</taxon>
        <taxon>Actinomycetes</taxon>
        <taxon>Propionibacteriales</taxon>
        <taxon>Kribbellaceae</taxon>
        <taxon>Kribbella</taxon>
    </lineage>
</organism>
<sequence>MNAAANALRDARAALIPVEVSEVAADPAAGTYSAAQSVHLSAGAGTTGAPEVLYTVDGSTPQALSRQYSGPIDVVADTTITARAFHVGLKPGPLSVLRYVIGQQPSRAR</sequence>
<reference evidence="2 3" key="1">
    <citation type="submission" date="2019-02" db="EMBL/GenBank/DDBJ databases">
        <title>Kribbella capetownensis sp. nov. and Kribbella speibonae sp. nov., isolated from soil.</title>
        <authorList>
            <person name="Curtis S.M."/>
            <person name="Norton I."/>
            <person name="Everest G.J."/>
            <person name="Meyers P.R."/>
        </authorList>
    </citation>
    <scope>NUCLEOTIDE SEQUENCE [LARGE SCALE GENOMIC DNA]</scope>
    <source>
        <strain evidence="2 3">NRRL B-24813</strain>
    </source>
</reference>
<name>A0A4R0JXB2_9ACTN</name>
<dbReference type="AlphaFoldDB" id="A0A4R0JXB2"/>
<comment type="caution">
    <text evidence="2">The sequence shown here is derived from an EMBL/GenBank/DDBJ whole genome shotgun (WGS) entry which is preliminary data.</text>
</comment>
<evidence type="ECO:0000313" key="2">
    <source>
        <dbReference type="EMBL" id="TCC52161.1"/>
    </source>
</evidence>
<dbReference type="Proteomes" id="UP000291144">
    <property type="component" value="Unassembled WGS sequence"/>
</dbReference>
<evidence type="ECO:0000259" key="1">
    <source>
        <dbReference type="Pfam" id="PF13290"/>
    </source>
</evidence>
<dbReference type="InterPro" id="IPR059177">
    <property type="entry name" value="GH29D-like_dom"/>
</dbReference>
<feature type="domain" description="GH29D-like beta-sandwich" evidence="1">
    <location>
        <begin position="27"/>
        <end position="90"/>
    </location>
</feature>
<gene>
    <name evidence="2" type="ORF">E0H73_39805</name>
</gene>
<dbReference type="Pfam" id="PF13290">
    <property type="entry name" value="CHB_HEX_C_1"/>
    <property type="match status" value="1"/>
</dbReference>
<keyword evidence="3" id="KW-1185">Reference proteome</keyword>
<dbReference type="EMBL" id="SJKB01000021">
    <property type="protein sequence ID" value="TCC52161.1"/>
    <property type="molecule type" value="Genomic_DNA"/>
</dbReference>
<accession>A0A4R0JXB2</accession>
<evidence type="ECO:0000313" key="3">
    <source>
        <dbReference type="Proteomes" id="UP000291144"/>
    </source>
</evidence>